<feature type="transmembrane region" description="Helical" evidence="3">
    <location>
        <begin position="47"/>
        <end position="70"/>
    </location>
</feature>
<dbReference type="Pfam" id="PF13779">
    <property type="entry name" value="DUF4175"/>
    <property type="match status" value="1"/>
</dbReference>
<keyword evidence="3" id="KW-0812">Transmembrane</keyword>
<keyword evidence="3" id="KW-1133">Transmembrane helix</keyword>
<comment type="caution">
    <text evidence="4">The sequence shown here is derived from an EMBL/GenBank/DDBJ whole genome shotgun (WGS) entry which is preliminary data.</text>
</comment>
<accession>A0ABU0H4D0</accession>
<feature type="region of interest" description="Disordered" evidence="2">
    <location>
        <begin position="712"/>
        <end position="754"/>
    </location>
</feature>
<proteinExistence type="predicted"/>
<feature type="region of interest" description="Disordered" evidence="2">
    <location>
        <begin position="316"/>
        <end position="340"/>
    </location>
</feature>
<feature type="compositionally biased region" description="Polar residues" evidence="2">
    <location>
        <begin position="679"/>
        <end position="690"/>
    </location>
</feature>
<dbReference type="EMBL" id="JAUSVO010000002">
    <property type="protein sequence ID" value="MDQ0437165.1"/>
    <property type="molecule type" value="Genomic_DNA"/>
</dbReference>
<feature type="region of interest" description="Disordered" evidence="2">
    <location>
        <begin position="768"/>
        <end position="811"/>
    </location>
</feature>
<dbReference type="Proteomes" id="UP001241603">
    <property type="component" value="Unassembled WGS sequence"/>
</dbReference>
<keyword evidence="3" id="KW-0472">Membrane</keyword>
<reference evidence="4 5" key="1">
    <citation type="submission" date="2023-07" db="EMBL/GenBank/DDBJ databases">
        <title>Genomic Encyclopedia of Type Strains, Phase IV (KMG-IV): sequencing the most valuable type-strain genomes for metagenomic binning, comparative biology and taxonomic classification.</title>
        <authorList>
            <person name="Goeker M."/>
        </authorList>
    </citation>
    <scope>NUCLEOTIDE SEQUENCE [LARGE SCALE GENOMIC DNA]</scope>
    <source>
        <strain evidence="4 5">B6-8</strain>
    </source>
</reference>
<evidence type="ECO:0000256" key="2">
    <source>
        <dbReference type="SAM" id="MobiDB-lite"/>
    </source>
</evidence>
<evidence type="ECO:0000313" key="4">
    <source>
        <dbReference type="EMBL" id="MDQ0437165.1"/>
    </source>
</evidence>
<feature type="region of interest" description="Disordered" evidence="2">
    <location>
        <begin position="668"/>
        <end position="696"/>
    </location>
</feature>
<feature type="coiled-coil region" evidence="1">
    <location>
        <begin position="611"/>
        <end position="638"/>
    </location>
</feature>
<gene>
    <name evidence="4" type="ORF">QO014_001550</name>
</gene>
<dbReference type="InterPro" id="IPR012683">
    <property type="entry name" value="CHP02302_TM"/>
</dbReference>
<dbReference type="NCBIfam" id="TIGR02302">
    <property type="entry name" value="aProt_lowcomp"/>
    <property type="match status" value="1"/>
</dbReference>
<dbReference type="RefSeq" id="WP_266348097.1">
    <property type="nucleotide sequence ID" value="NZ_JAPKNG010000002.1"/>
</dbReference>
<keyword evidence="5" id="KW-1185">Reference proteome</keyword>
<feature type="transmembrane region" description="Helical" evidence="3">
    <location>
        <begin position="171"/>
        <end position="189"/>
    </location>
</feature>
<organism evidence="4 5">
    <name type="scientific">Kaistia dalseonensis</name>
    <dbReference type="NCBI Taxonomy" id="410840"/>
    <lineage>
        <taxon>Bacteria</taxon>
        <taxon>Pseudomonadati</taxon>
        <taxon>Pseudomonadota</taxon>
        <taxon>Alphaproteobacteria</taxon>
        <taxon>Hyphomicrobiales</taxon>
        <taxon>Kaistiaceae</taxon>
        <taxon>Kaistia</taxon>
    </lineage>
</organism>
<evidence type="ECO:0000313" key="5">
    <source>
        <dbReference type="Proteomes" id="UP001241603"/>
    </source>
</evidence>
<feature type="coiled-coil region" evidence="1">
    <location>
        <begin position="523"/>
        <end position="574"/>
    </location>
</feature>
<protein>
    <submittedName>
        <fullName evidence="4">Uncharacterized protein (TIGR02302 family)</fullName>
    </submittedName>
</protein>
<evidence type="ECO:0000256" key="3">
    <source>
        <dbReference type="SAM" id="Phobius"/>
    </source>
</evidence>
<keyword evidence="1" id="KW-0175">Coiled coil</keyword>
<feature type="compositionally biased region" description="Low complexity" evidence="2">
    <location>
        <begin position="738"/>
        <end position="752"/>
    </location>
</feature>
<evidence type="ECO:0000256" key="1">
    <source>
        <dbReference type="SAM" id="Coils"/>
    </source>
</evidence>
<feature type="transmembrane region" description="Helical" evidence="3">
    <location>
        <begin position="76"/>
        <end position="94"/>
    </location>
</feature>
<sequence>MTDPARENDQNGPAIRRDLPPAAEAMARRRIAAAGGRAQAALLWERVWPLIVPILCTVGVFLILSWLGIWTALPELARFGLLGLFGTILLFLALRFRHVAWPGPDEALARVARQSGEAHRPAVAFDDPLSHPTEDELTLALWRAHRLRLLERLQQLKAGWPAPGMNRRDPYALRFLVPLLLLVTFIAAGPDRGGRLADAVRPTTIMAEAAPRIDAWVTPPAYTGHPPIFLTGDVNRPVAAESERAITVPQGSTVTIRMPDTADLGVTALTKDGRPVPLDVAPADKAGPTGAPAERRLTLVGDSTVRIDRNGTTMMGWSFAVTPDEPPKISPTREPGATASGSLSLAYSVSDDYGVVSAKGLIVNADPTTGDGARPLVEAPELPLNLPRLRMREGTGETIRDLSAHPWAGAKVRMTLVATDEMNQTGESAPIEFVLPARRFNNPLARAVVEQRRTLALDANKAGYVAMALDAITVDPSKFQQDGVYLSLRAAYHRLTGARDDADLVSVVDFLWEIALGIEDGDLSLAAQDLRQAQEALRKAIENNASDAELEKAMQDLRAAMDKYLQALAEQAQKNPQANQQAANPNAQMLRPEDLQKMLDQIENLAKTGSKEAAQQMLSELQQMMENLEAGRSQQAQQQQGQQGEMNQALDKLGEMIRRQQELMDKTFKMDPDTDGSGAEQQPMTPQERQQALDALRKGQQDLAQALQDLQKQMEGQGMKPDGKLGQAGRSMGEATDQLGQGQPGQAVGPQGEALQALRDGARSLAEQMARQNGTGTQPGTGTARGQGQDPLGRRQQSRGTDLGSSVKVPDAIDTQRAREILDAIRKRLGDAARPLIERDYLERLLEPY</sequence>
<name>A0ABU0H4D0_9HYPH</name>